<dbReference type="SMART" id="SM00665">
    <property type="entry name" value="B561"/>
    <property type="match status" value="1"/>
</dbReference>
<keyword evidence="9" id="KW-0408">Iron</keyword>
<dbReference type="STRING" id="411684.HPDFL43_07277"/>
<dbReference type="Gene3D" id="1.20.120.1770">
    <property type="match status" value="1"/>
</dbReference>
<keyword evidence="3" id="KW-0813">Transport</keyword>
<evidence type="ECO:0000256" key="5">
    <source>
        <dbReference type="ARBA" id="ARBA00022692"/>
    </source>
</evidence>
<evidence type="ECO:0000313" key="14">
    <source>
        <dbReference type="Proteomes" id="UP000004291"/>
    </source>
</evidence>
<dbReference type="PROSITE" id="PS50939">
    <property type="entry name" value="CYTOCHROME_B561"/>
    <property type="match status" value="1"/>
</dbReference>
<protein>
    <submittedName>
        <fullName evidence="13">Eukaryotic cytochrome b561</fullName>
    </submittedName>
</protein>
<evidence type="ECO:0000256" key="4">
    <source>
        <dbReference type="ARBA" id="ARBA00022617"/>
    </source>
</evidence>
<evidence type="ECO:0000313" key="13">
    <source>
        <dbReference type="EMBL" id="EDQ32264.1"/>
    </source>
</evidence>
<dbReference type="GO" id="GO:0046872">
    <property type="term" value="F:metal ion binding"/>
    <property type="evidence" value="ECO:0007669"/>
    <property type="project" value="UniProtKB-KW"/>
</dbReference>
<keyword evidence="8 11" id="KW-1133">Transmembrane helix</keyword>
<sequence length="234" mass="26149">MWEWLLSPVDPSRAHDVGFAISWHARSMVLGWGILAPLAVIAARFLKIMPGQDWPRELDNPVWWRSHWIAQTVVFALTIGALVLVLPADLSQMSLHRWMGYCVLFGMAVQVALGVFRGSKGGPTAPAADGSLRGHHYDMTPRRLGFEAVHKTLGYGLLFLAAGTILLGLWETNGPRWMWLAIMVWWVVLIVLFCILQKRGMAVDTYQAIWGADPAHPGNQRPAPKWGVRRPGNQ</sequence>
<name>A9DD37_HOEPD</name>
<keyword evidence="7" id="KW-0249">Electron transport</keyword>
<comment type="caution">
    <text evidence="13">The sequence shown here is derived from an EMBL/GenBank/DDBJ whole genome shotgun (WGS) entry which is preliminary data.</text>
</comment>
<feature type="transmembrane region" description="Helical" evidence="11">
    <location>
        <begin position="98"/>
        <end position="116"/>
    </location>
</feature>
<keyword evidence="5 11" id="KW-0812">Transmembrane</keyword>
<keyword evidence="4" id="KW-0349">Heme</keyword>
<organism evidence="13 14">
    <name type="scientific">Hoeflea phototrophica (strain DSM 17068 / NCIMB 14078 / DFL-43)</name>
    <dbReference type="NCBI Taxonomy" id="411684"/>
    <lineage>
        <taxon>Bacteria</taxon>
        <taxon>Pseudomonadati</taxon>
        <taxon>Pseudomonadota</taxon>
        <taxon>Alphaproteobacteria</taxon>
        <taxon>Hyphomicrobiales</taxon>
        <taxon>Rhizobiaceae</taxon>
        <taxon>Hoeflea</taxon>
    </lineage>
</organism>
<dbReference type="PANTHER" id="PTHR15422">
    <property type="entry name" value="OS05G0565100 PROTEIN"/>
    <property type="match status" value="1"/>
</dbReference>
<comment type="cofactor">
    <cofactor evidence="1">
        <name>heme b</name>
        <dbReference type="ChEBI" id="CHEBI:60344"/>
    </cofactor>
</comment>
<feature type="domain" description="Cytochrome b561" evidence="12">
    <location>
        <begin position="1"/>
        <end position="206"/>
    </location>
</feature>
<dbReference type="CDD" id="cd08760">
    <property type="entry name" value="Cyt_b561_FRRS1_like"/>
    <property type="match status" value="1"/>
</dbReference>
<keyword evidence="10 11" id="KW-0472">Membrane</keyword>
<evidence type="ECO:0000256" key="6">
    <source>
        <dbReference type="ARBA" id="ARBA00022723"/>
    </source>
</evidence>
<gene>
    <name evidence="13" type="ORF">HPDFL43_07277</name>
</gene>
<evidence type="ECO:0000259" key="12">
    <source>
        <dbReference type="PROSITE" id="PS50939"/>
    </source>
</evidence>
<keyword evidence="6" id="KW-0479">Metal-binding</keyword>
<dbReference type="Pfam" id="PF03188">
    <property type="entry name" value="Cytochrom_B561"/>
    <property type="match status" value="1"/>
</dbReference>
<dbReference type="AlphaFoldDB" id="A9DD37"/>
<evidence type="ECO:0000256" key="3">
    <source>
        <dbReference type="ARBA" id="ARBA00022448"/>
    </source>
</evidence>
<accession>A9DD37</accession>
<feature type="transmembrane region" description="Helical" evidence="11">
    <location>
        <begin position="67"/>
        <end position="86"/>
    </location>
</feature>
<comment type="subcellular location">
    <subcellularLocation>
        <location evidence="2">Membrane</location>
        <topology evidence="2">Multi-pass membrane protein</topology>
    </subcellularLocation>
</comment>
<dbReference type="RefSeq" id="WP_007197239.1">
    <property type="nucleotide sequence ID" value="NZ_CM002917.1"/>
</dbReference>
<feature type="transmembrane region" description="Helical" evidence="11">
    <location>
        <begin position="29"/>
        <end position="46"/>
    </location>
</feature>
<evidence type="ECO:0000256" key="2">
    <source>
        <dbReference type="ARBA" id="ARBA00004141"/>
    </source>
</evidence>
<reference evidence="13 14" key="1">
    <citation type="submission" date="2007-10" db="EMBL/GenBank/DDBJ databases">
        <authorList>
            <person name="Wagner-Dobler I."/>
            <person name="Ferriera S."/>
            <person name="Johnson J."/>
            <person name="Kravitz S."/>
            <person name="Beeson K."/>
            <person name="Sutton G."/>
            <person name="Rogers Y.-H."/>
            <person name="Friedman R."/>
            <person name="Frazier M."/>
            <person name="Venter J.C."/>
        </authorList>
    </citation>
    <scope>NUCLEOTIDE SEQUENCE [LARGE SCALE GENOMIC DNA]</scope>
    <source>
        <strain evidence="13 14">DFL-43</strain>
    </source>
</reference>
<evidence type="ECO:0000256" key="11">
    <source>
        <dbReference type="SAM" id="Phobius"/>
    </source>
</evidence>
<dbReference type="GO" id="GO:0016020">
    <property type="term" value="C:membrane"/>
    <property type="evidence" value="ECO:0007669"/>
    <property type="project" value="UniProtKB-SubCell"/>
</dbReference>
<dbReference type="GO" id="GO:0020037">
    <property type="term" value="F:heme binding"/>
    <property type="evidence" value="ECO:0007669"/>
    <property type="project" value="TreeGrafter"/>
</dbReference>
<proteinExistence type="predicted"/>
<dbReference type="GO" id="GO:0140575">
    <property type="term" value="F:transmembrane monodehydroascorbate reductase activity"/>
    <property type="evidence" value="ECO:0007669"/>
    <property type="project" value="InterPro"/>
</dbReference>
<dbReference type="InterPro" id="IPR045150">
    <property type="entry name" value="CYB561D1/2"/>
</dbReference>
<evidence type="ECO:0000256" key="1">
    <source>
        <dbReference type="ARBA" id="ARBA00001970"/>
    </source>
</evidence>
<evidence type="ECO:0000256" key="8">
    <source>
        <dbReference type="ARBA" id="ARBA00022989"/>
    </source>
</evidence>
<reference evidence="13 14" key="2">
    <citation type="submission" date="2012-06" db="EMBL/GenBank/DDBJ databases">
        <authorList>
            <person name="Fiebig A."/>
        </authorList>
    </citation>
    <scope>NUCLEOTIDE SEQUENCE [LARGE SCALE GENOMIC DNA]</scope>
    <source>
        <strain evidence="13 14">DFL-43</strain>
    </source>
</reference>
<evidence type="ECO:0000256" key="7">
    <source>
        <dbReference type="ARBA" id="ARBA00022982"/>
    </source>
</evidence>
<dbReference type="eggNOG" id="ENOG5030N08">
    <property type="taxonomic scope" value="Bacteria"/>
</dbReference>
<dbReference type="EMBL" id="ABIA03000002">
    <property type="protein sequence ID" value="EDQ32264.1"/>
    <property type="molecule type" value="Genomic_DNA"/>
</dbReference>
<dbReference type="PANTHER" id="PTHR15422:SF24">
    <property type="entry name" value="DOMON RELATED DOMAIN-CONTAINING PROTEIN"/>
    <property type="match status" value="1"/>
</dbReference>
<keyword evidence="14" id="KW-1185">Reference proteome</keyword>
<feature type="transmembrane region" description="Helical" evidence="11">
    <location>
        <begin position="152"/>
        <end position="170"/>
    </location>
</feature>
<feature type="transmembrane region" description="Helical" evidence="11">
    <location>
        <begin position="176"/>
        <end position="196"/>
    </location>
</feature>
<dbReference type="HOGENOM" id="CLU_069591_0_0_5"/>
<evidence type="ECO:0000256" key="10">
    <source>
        <dbReference type="ARBA" id="ARBA00023136"/>
    </source>
</evidence>
<dbReference type="InterPro" id="IPR006593">
    <property type="entry name" value="Cyt_b561/ferric_Rdtase_TM"/>
</dbReference>
<dbReference type="Proteomes" id="UP000004291">
    <property type="component" value="Chromosome"/>
</dbReference>
<evidence type="ECO:0000256" key="9">
    <source>
        <dbReference type="ARBA" id="ARBA00023004"/>
    </source>
</evidence>